<keyword evidence="1" id="KW-0812">Transmembrane</keyword>
<dbReference type="OrthoDB" id="2555959at2759"/>
<accession>A0A8E2JKS5</accession>
<evidence type="ECO:0000313" key="3">
    <source>
        <dbReference type="Proteomes" id="UP000250266"/>
    </source>
</evidence>
<gene>
    <name evidence="2" type="ORF">K432DRAFT_399780</name>
</gene>
<feature type="transmembrane region" description="Helical" evidence="1">
    <location>
        <begin position="12"/>
        <end position="32"/>
    </location>
</feature>
<dbReference type="Proteomes" id="UP000250266">
    <property type="component" value="Unassembled WGS sequence"/>
</dbReference>
<evidence type="ECO:0000256" key="1">
    <source>
        <dbReference type="SAM" id="Phobius"/>
    </source>
</evidence>
<dbReference type="AlphaFoldDB" id="A0A8E2JKS5"/>
<keyword evidence="1" id="KW-0472">Membrane</keyword>
<dbReference type="EMBL" id="KV744810">
    <property type="protein sequence ID" value="OCK86042.1"/>
    <property type="molecule type" value="Genomic_DNA"/>
</dbReference>
<proteinExistence type="predicted"/>
<keyword evidence="1" id="KW-1133">Transmembrane helix</keyword>
<sequence>MSLLQKYRSLAPRTRVLIGIGIMGYSGLGILLSDKAAEQFGLVPTEKDKEELNSVIPKIIVVDRD</sequence>
<protein>
    <submittedName>
        <fullName evidence="2">Uncharacterized protein</fullName>
    </submittedName>
</protein>
<organism evidence="2 3">
    <name type="scientific">Lepidopterella palustris CBS 459.81</name>
    <dbReference type="NCBI Taxonomy" id="1314670"/>
    <lineage>
        <taxon>Eukaryota</taxon>
        <taxon>Fungi</taxon>
        <taxon>Dikarya</taxon>
        <taxon>Ascomycota</taxon>
        <taxon>Pezizomycotina</taxon>
        <taxon>Dothideomycetes</taxon>
        <taxon>Pleosporomycetidae</taxon>
        <taxon>Mytilinidiales</taxon>
        <taxon>Argynnaceae</taxon>
        <taxon>Lepidopterella</taxon>
    </lineage>
</organism>
<reference evidence="2 3" key="1">
    <citation type="journal article" date="2016" name="Nat. Commun.">
        <title>Ectomycorrhizal ecology is imprinted in the genome of the dominant symbiotic fungus Cenococcum geophilum.</title>
        <authorList>
            <consortium name="DOE Joint Genome Institute"/>
            <person name="Peter M."/>
            <person name="Kohler A."/>
            <person name="Ohm R.A."/>
            <person name="Kuo A."/>
            <person name="Krutzmann J."/>
            <person name="Morin E."/>
            <person name="Arend M."/>
            <person name="Barry K.W."/>
            <person name="Binder M."/>
            <person name="Choi C."/>
            <person name="Clum A."/>
            <person name="Copeland A."/>
            <person name="Grisel N."/>
            <person name="Haridas S."/>
            <person name="Kipfer T."/>
            <person name="LaButti K."/>
            <person name="Lindquist E."/>
            <person name="Lipzen A."/>
            <person name="Maire R."/>
            <person name="Meier B."/>
            <person name="Mihaltcheva S."/>
            <person name="Molinier V."/>
            <person name="Murat C."/>
            <person name="Poggeler S."/>
            <person name="Quandt C.A."/>
            <person name="Sperisen C."/>
            <person name="Tritt A."/>
            <person name="Tisserant E."/>
            <person name="Crous P.W."/>
            <person name="Henrissat B."/>
            <person name="Nehls U."/>
            <person name="Egli S."/>
            <person name="Spatafora J.W."/>
            <person name="Grigoriev I.V."/>
            <person name="Martin F.M."/>
        </authorList>
    </citation>
    <scope>NUCLEOTIDE SEQUENCE [LARGE SCALE GENOMIC DNA]</scope>
    <source>
        <strain evidence="2 3">CBS 459.81</strain>
    </source>
</reference>
<keyword evidence="3" id="KW-1185">Reference proteome</keyword>
<evidence type="ECO:0000313" key="2">
    <source>
        <dbReference type="EMBL" id="OCK86042.1"/>
    </source>
</evidence>
<name>A0A8E2JKS5_9PEZI</name>